<keyword evidence="1" id="KW-1133">Transmembrane helix</keyword>
<evidence type="ECO:0000313" key="3">
    <source>
        <dbReference type="Proteomes" id="UP000233553"/>
    </source>
</evidence>
<gene>
    <name evidence="2" type="ORF">CW311_01710</name>
</gene>
<sequence>MFIMNLFNVTLGCQFNGCFLLNSNRYFVLLGQMVLTRSFVLLSCLLLILNCFLNKQVVVWVYFK</sequence>
<comment type="caution">
    <text evidence="2">The sequence shown here is derived from an EMBL/GenBank/DDBJ whole genome shotgun (WGS) entry which is preliminary data.</text>
</comment>
<proteinExistence type="predicted"/>
<protein>
    <submittedName>
        <fullName evidence="2">Uncharacterized protein</fullName>
    </submittedName>
</protein>
<dbReference type="EMBL" id="PISJ01000002">
    <property type="protein sequence ID" value="PKF36831.1"/>
    <property type="molecule type" value="Genomic_DNA"/>
</dbReference>
<feature type="transmembrane region" description="Helical" evidence="1">
    <location>
        <begin position="6"/>
        <end position="27"/>
    </location>
</feature>
<reference evidence="2 3" key="1">
    <citation type="submission" date="2017-12" db="EMBL/GenBank/DDBJ databases">
        <title>Draft Genome sequences of multiple microbial strains isolated from spacecraft associated surfaces.</title>
        <authorList>
            <person name="Seuylemezian A."/>
            <person name="Vaishampayan P."/>
            <person name="Venkateswaran K."/>
        </authorList>
    </citation>
    <scope>NUCLEOTIDE SEQUENCE [LARGE SCALE GENOMIC DNA]</scope>
    <source>
        <strain evidence="2 3">2P01AA</strain>
    </source>
</reference>
<organism evidence="2 3">
    <name type="scientific">Acinetobacter proteolyticus</name>
    <dbReference type="NCBI Taxonomy" id="1776741"/>
    <lineage>
        <taxon>Bacteria</taxon>
        <taxon>Pseudomonadati</taxon>
        <taxon>Pseudomonadota</taxon>
        <taxon>Gammaproteobacteria</taxon>
        <taxon>Moraxellales</taxon>
        <taxon>Moraxellaceae</taxon>
        <taxon>Acinetobacter</taxon>
    </lineage>
</organism>
<dbReference type="Proteomes" id="UP000233553">
    <property type="component" value="Unassembled WGS sequence"/>
</dbReference>
<accession>A0A2N0WK60</accession>
<keyword evidence="1" id="KW-0472">Membrane</keyword>
<evidence type="ECO:0000256" key="1">
    <source>
        <dbReference type="SAM" id="Phobius"/>
    </source>
</evidence>
<dbReference type="AlphaFoldDB" id="A0A2N0WK60"/>
<feature type="transmembrane region" description="Helical" evidence="1">
    <location>
        <begin position="39"/>
        <end position="63"/>
    </location>
</feature>
<keyword evidence="1" id="KW-0812">Transmembrane</keyword>
<name>A0A2N0WK60_9GAMM</name>
<evidence type="ECO:0000313" key="2">
    <source>
        <dbReference type="EMBL" id="PKF36831.1"/>
    </source>
</evidence>